<keyword evidence="4 7" id="KW-0175">Coiled coil</keyword>
<dbReference type="InterPro" id="IPR027417">
    <property type="entry name" value="P-loop_NTPase"/>
</dbReference>
<evidence type="ECO:0000313" key="10">
    <source>
        <dbReference type="EMBL" id="KAK9821387.1"/>
    </source>
</evidence>
<dbReference type="SMART" id="SM00129">
    <property type="entry name" value="KISc"/>
    <property type="match status" value="1"/>
</dbReference>
<dbReference type="PROSITE" id="PS50067">
    <property type="entry name" value="KINESIN_MOTOR_2"/>
    <property type="match status" value="1"/>
</dbReference>
<evidence type="ECO:0000259" key="9">
    <source>
        <dbReference type="PROSITE" id="PS50067"/>
    </source>
</evidence>
<dbReference type="GO" id="GO:0007018">
    <property type="term" value="P:microtubule-based movement"/>
    <property type="evidence" value="ECO:0007669"/>
    <property type="project" value="InterPro"/>
</dbReference>
<dbReference type="SUPFAM" id="SSF52540">
    <property type="entry name" value="P-loop containing nucleoside triphosphate hydrolases"/>
    <property type="match status" value="1"/>
</dbReference>
<feature type="compositionally biased region" description="Low complexity" evidence="8">
    <location>
        <begin position="726"/>
        <end position="740"/>
    </location>
</feature>
<organism evidence="10 11">
    <name type="scientific">Apatococcus lobatus</name>
    <dbReference type="NCBI Taxonomy" id="904363"/>
    <lineage>
        <taxon>Eukaryota</taxon>
        <taxon>Viridiplantae</taxon>
        <taxon>Chlorophyta</taxon>
        <taxon>core chlorophytes</taxon>
        <taxon>Trebouxiophyceae</taxon>
        <taxon>Chlorellales</taxon>
        <taxon>Chlorellaceae</taxon>
        <taxon>Apatococcus</taxon>
    </lineage>
</organism>
<reference evidence="10 11" key="1">
    <citation type="journal article" date="2024" name="Nat. Commun.">
        <title>Phylogenomics reveals the evolutionary origins of lichenization in chlorophyte algae.</title>
        <authorList>
            <person name="Puginier C."/>
            <person name="Libourel C."/>
            <person name="Otte J."/>
            <person name="Skaloud P."/>
            <person name="Haon M."/>
            <person name="Grisel S."/>
            <person name="Petersen M."/>
            <person name="Berrin J.G."/>
            <person name="Delaux P.M."/>
            <person name="Dal Grande F."/>
            <person name="Keller J."/>
        </authorList>
    </citation>
    <scope>NUCLEOTIDE SEQUENCE [LARGE SCALE GENOMIC DNA]</scope>
    <source>
        <strain evidence="10 11">SAG 2145</strain>
    </source>
</reference>
<evidence type="ECO:0000256" key="6">
    <source>
        <dbReference type="PROSITE-ProRule" id="PRU00283"/>
    </source>
</evidence>
<dbReference type="GO" id="GO:0005524">
    <property type="term" value="F:ATP binding"/>
    <property type="evidence" value="ECO:0007669"/>
    <property type="project" value="UniProtKB-UniRule"/>
</dbReference>
<evidence type="ECO:0000256" key="2">
    <source>
        <dbReference type="ARBA" id="ARBA00022741"/>
    </source>
</evidence>
<keyword evidence="5 6" id="KW-0505">Motor protein</keyword>
<dbReference type="AlphaFoldDB" id="A0AAW1QJ66"/>
<feature type="coiled-coil region" evidence="7">
    <location>
        <begin position="353"/>
        <end position="419"/>
    </location>
</feature>
<dbReference type="PANTHER" id="PTHR47968">
    <property type="entry name" value="CENTROMERE PROTEIN E"/>
    <property type="match status" value="1"/>
</dbReference>
<evidence type="ECO:0000256" key="5">
    <source>
        <dbReference type="ARBA" id="ARBA00023175"/>
    </source>
</evidence>
<feature type="region of interest" description="Disordered" evidence="8">
    <location>
        <begin position="471"/>
        <end position="496"/>
    </location>
</feature>
<comment type="similarity">
    <text evidence="1">Belongs to the TRAFAC class myosin-kinesin ATPase superfamily. Kinesin family. KIN-7 subfamily.</text>
</comment>
<evidence type="ECO:0000256" key="4">
    <source>
        <dbReference type="ARBA" id="ARBA00023054"/>
    </source>
</evidence>
<feature type="domain" description="Kinesin motor" evidence="9">
    <location>
        <begin position="22"/>
        <end position="351"/>
    </location>
</feature>
<proteinExistence type="inferred from homology"/>
<accession>A0AAW1QJ66</accession>
<evidence type="ECO:0000256" key="8">
    <source>
        <dbReference type="SAM" id="MobiDB-lite"/>
    </source>
</evidence>
<protein>
    <recommendedName>
        <fullName evidence="9">Kinesin motor domain-containing protein</fullName>
    </recommendedName>
</protein>
<evidence type="ECO:0000256" key="3">
    <source>
        <dbReference type="ARBA" id="ARBA00022840"/>
    </source>
</evidence>
<sequence>MISSTQAASNSGQGHTATSKDHICVAVRLRPLSHKEELRGDRDVWEVQHPNQIAIKQGIGISMMFKYAYDTVFNPDDGNQQVYEGTTQRIVQSAMDGINGTVFAYGVTSSGKTHTMMGDRSEPGVVPRAVWDVFDIIEKTPGREFLLRLSMMEIYNEVLNDLLDPSRANLRLREDAKRGFFAEGIKEETLVSKEHALSIIAAGDANRKVGATAYNEGSSRSHTLIRLSVESSERPDPDADPRAAVARTLSFLNLIDLAGSESAKVTLNKGQTREGAFINKSLLTLGSVIGKLSDGNAAHIPFRDSKLTRLLQASLTGNGARVAVVCTITPASSQAEETHNTLKFATRAKKVAIAAQRNEIMDQSSLIRRYQEEISQLRSQLEVAARDRGASITGHDPLHPEVRNLRERLEEEHQALLKRDADKAGLEVRLARLTKLILHSTRTHTVQAARKRQRNDLLRCFSAHEKAILNAAQGPGGSGSSLETSISAESIPSQPARLQSNASDAQRLMNMSSGSNGSLWNEGGRPNIKQRRAATADLDIRVPAHLSSQQRFASLTGAPGARAAGELIPGNSLLYQVSLQQEDVAREMEREYLQEKLQVLADELEFRDRELAALRTTHPIREETLISAGSWGFPQERTPDRLPSDLPPRDPEQDLELQILYAERDFMRAQLQQEKASNAELQQALLDARQAAAGDAPRPALLDSHTDMSISGSSMAEEVHENLSSPAAAPAAAGPDQPAAVGEAPAQAQPARQDSSSSVDSAILASCNRLADELSGETAADGQGPSGVESEAPGRSQQRQSMIGTRAMSPEVAEKLDVMDKRVQFALEEIKLKDTLLQQQRKSINHAQHLELKADARLREALVENADLRLELARLETQTNLLQGYGLDDTSAEDLSKLIESLTQAVERVRITVQLRRLQSTAREGRKTPPQSGASTPRLPSLPEPSGGSFTEPRLPMSLDTLRKAMANHGVHSDTAGPGGLSSTGSGFTRFSIPARPSTLSDTQK</sequence>
<dbReference type="EMBL" id="JALJOS010000038">
    <property type="protein sequence ID" value="KAK9821387.1"/>
    <property type="molecule type" value="Genomic_DNA"/>
</dbReference>
<feature type="coiled-coil region" evidence="7">
    <location>
        <begin position="858"/>
        <end position="912"/>
    </location>
</feature>
<dbReference type="CDD" id="cd01374">
    <property type="entry name" value="KISc_CENP_E"/>
    <property type="match status" value="1"/>
</dbReference>
<feature type="binding site" evidence="6">
    <location>
        <begin position="106"/>
        <end position="113"/>
    </location>
    <ligand>
        <name>ATP</name>
        <dbReference type="ChEBI" id="CHEBI:30616"/>
    </ligand>
</feature>
<keyword evidence="2 6" id="KW-0547">Nucleotide-binding</keyword>
<feature type="region of interest" description="Disordered" evidence="8">
    <location>
        <begin position="626"/>
        <end position="651"/>
    </location>
</feature>
<gene>
    <name evidence="10" type="ORF">WJX74_007412</name>
</gene>
<dbReference type="InterPro" id="IPR001752">
    <property type="entry name" value="Kinesin_motor_dom"/>
</dbReference>
<evidence type="ECO:0000313" key="11">
    <source>
        <dbReference type="Proteomes" id="UP001438707"/>
    </source>
</evidence>
<keyword evidence="3 6" id="KW-0067">ATP-binding</keyword>
<dbReference type="InterPro" id="IPR027640">
    <property type="entry name" value="Kinesin-like_fam"/>
</dbReference>
<dbReference type="FunFam" id="3.40.850.10:FF:000014">
    <property type="entry name" value="Kinesin-like protein KIN-7G"/>
    <property type="match status" value="1"/>
</dbReference>
<comment type="caution">
    <text evidence="10">The sequence shown here is derived from an EMBL/GenBank/DDBJ whole genome shotgun (WGS) entry which is preliminary data.</text>
</comment>
<feature type="region of interest" description="Disordered" evidence="8">
    <location>
        <begin position="690"/>
        <end position="760"/>
    </location>
</feature>
<dbReference type="Gene3D" id="3.40.850.10">
    <property type="entry name" value="Kinesin motor domain"/>
    <property type="match status" value="1"/>
</dbReference>
<dbReference type="Proteomes" id="UP001438707">
    <property type="component" value="Unassembled WGS sequence"/>
</dbReference>
<dbReference type="GO" id="GO:0003777">
    <property type="term" value="F:microtubule motor activity"/>
    <property type="evidence" value="ECO:0007669"/>
    <property type="project" value="InterPro"/>
</dbReference>
<dbReference type="PANTHER" id="PTHR47968:SF33">
    <property type="entry name" value="KINESIN-LIKE PROTEIN KIN-7C, MITOCHONDRIAL ISOFORM X1"/>
    <property type="match status" value="1"/>
</dbReference>
<dbReference type="GO" id="GO:0008017">
    <property type="term" value="F:microtubule binding"/>
    <property type="evidence" value="ECO:0007669"/>
    <property type="project" value="InterPro"/>
</dbReference>
<name>A0AAW1QJ66_9CHLO</name>
<feature type="compositionally biased region" description="Basic and acidic residues" evidence="8">
    <location>
        <begin position="637"/>
        <end position="651"/>
    </location>
</feature>
<dbReference type="InterPro" id="IPR036961">
    <property type="entry name" value="Kinesin_motor_dom_sf"/>
</dbReference>
<feature type="region of interest" description="Disordered" evidence="8">
    <location>
        <begin position="968"/>
        <end position="1005"/>
    </location>
</feature>
<feature type="region of interest" description="Disordered" evidence="8">
    <location>
        <begin position="919"/>
        <end position="955"/>
    </location>
</feature>
<feature type="compositionally biased region" description="Polar residues" evidence="8">
    <location>
        <begin position="480"/>
        <end position="496"/>
    </location>
</feature>
<dbReference type="PRINTS" id="PR00380">
    <property type="entry name" value="KINESINHEAVY"/>
</dbReference>
<evidence type="ECO:0000256" key="1">
    <source>
        <dbReference type="ARBA" id="ARBA00007310"/>
    </source>
</evidence>
<evidence type="ECO:0000256" key="7">
    <source>
        <dbReference type="SAM" id="Coils"/>
    </source>
</evidence>
<dbReference type="Pfam" id="PF00225">
    <property type="entry name" value="Kinesin"/>
    <property type="match status" value="1"/>
</dbReference>
<feature type="region of interest" description="Disordered" evidence="8">
    <location>
        <begin position="774"/>
        <end position="807"/>
    </location>
</feature>
<feature type="compositionally biased region" description="Low complexity" evidence="8">
    <location>
        <begin position="690"/>
        <end position="703"/>
    </location>
</feature>
<keyword evidence="11" id="KW-1185">Reference proteome</keyword>